<dbReference type="PANTHER" id="PTHR43149">
    <property type="entry name" value="ENOYL-COA HYDRATASE"/>
    <property type="match status" value="1"/>
</dbReference>
<name>A0A9D8PS84_9DELT</name>
<dbReference type="EMBL" id="JAFGIX010000085">
    <property type="protein sequence ID" value="MBN1574622.1"/>
    <property type="molecule type" value="Genomic_DNA"/>
</dbReference>
<evidence type="ECO:0000256" key="2">
    <source>
        <dbReference type="ARBA" id="ARBA00005254"/>
    </source>
</evidence>
<reference evidence="6" key="2">
    <citation type="submission" date="2021-01" db="EMBL/GenBank/DDBJ databases">
        <authorList>
            <person name="Hahn C.R."/>
            <person name="Youssef N.H."/>
            <person name="Elshahed M."/>
        </authorList>
    </citation>
    <scope>NUCLEOTIDE SEQUENCE</scope>
    <source>
        <strain evidence="6">Zod_Metabat.24</strain>
    </source>
</reference>
<reference evidence="6" key="1">
    <citation type="journal article" date="2021" name="Environ. Microbiol.">
        <title>Genomic characterization of three novel Desulfobacterota classes expand the metabolic and phylogenetic diversity of the phylum.</title>
        <authorList>
            <person name="Murphy C.L."/>
            <person name="Biggerstaff J."/>
            <person name="Eichhorn A."/>
            <person name="Ewing E."/>
            <person name="Shahan R."/>
            <person name="Soriano D."/>
            <person name="Stewart S."/>
            <person name="VanMol K."/>
            <person name="Walker R."/>
            <person name="Walters P."/>
            <person name="Elshahed M.S."/>
            <person name="Youssef N.H."/>
        </authorList>
    </citation>
    <scope>NUCLEOTIDE SEQUENCE</scope>
    <source>
        <strain evidence="6">Zod_Metabat.24</strain>
    </source>
</reference>
<dbReference type="CDD" id="cd06558">
    <property type="entry name" value="crotonase-like"/>
    <property type="match status" value="1"/>
</dbReference>
<comment type="caution">
    <text evidence="6">The sequence shown here is derived from an EMBL/GenBank/DDBJ whole genome shotgun (WGS) entry which is preliminary data.</text>
</comment>
<accession>A0A9D8PS84</accession>
<dbReference type="GO" id="GO:0016853">
    <property type="term" value="F:isomerase activity"/>
    <property type="evidence" value="ECO:0007669"/>
    <property type="project" value="UniProtKB-KW"/>
</dbReference>
<dbReference type="InterPro" id="IPR029045">
    <property type="entry name" value="ClpP/crotonase-like_dom_sf"/>
</dbReference>
<dbReference type="SUPFAM" id="SSF52096">
    <property type="entry name" value="ClpP/crotonase"/>
    <property type="match status" value="1"/>
</dbReference>
<dbReference type="Proteomes" id="UP000809273">
    <property type="component" value="Unassembled WGS sequence"/>
</dbReference>
<proteinExistence type="inferred from homology"/>
<evidence type="ECO:0000256" key="5">
    <source>
        <dbReference type="ARBA" id="ARBA00023235"/>
    </source>
</evidence>
<keyword evidence="3" id="KW-0276">Fatty acid metabolism</keyword>
<dbReference type="PANTHER" id="PTHR43149:SF1">
    <property type="entry name" value="DELTA(3,5)-DELTA(2,4)-DIENOYL-COA ISOMERASE, MITOCHONDRIAL"/>
    <property type="match status" value="1"/>
</dbReference>
<evidence type="ECO:0000256" key="3">
    <source>
        <dbReference type="ARBA" id="ARBA00022832"/>
    </source>
</evidence>
<gene>
    <name evidence="6" type="ORF">JW984_15600</name>
</gene>
<organism evidence="6 7">
    <name type="scientific">Candidatus Zymogenus saltonus</name>
    <dbReference type="NCBI Taxonomy" id="2844893"/>
    <lineage>
        <taxon>Bacteria</taxon>
        <taxon>Deltaproteobacteria</taxon>
        <taxon>Candidatus Zymogenia</taxon>
        <taxon>Candidatus Zymogeniales</taxon>
        <taxon>Candidatus Zymogenaceae</taxon>
        <taxon>Candidatus Zymogenus</taxon>
    </lineage>
</organism>
<dbReference type="Gene3D" id="3.90.226.10">
    <property type="entry name" value="2-enoyl-CoA Hydratase, Chain A, domain 1"/>
    <property type="match status" value="1"/>
</dbReference>
<comment type="pathway">
    <text evidence="1">Lipid metabolism; fatty acid beta-oxidation.</text>
</comment>
<comment type="similarity">
    <text evidence="2">Belongs to the enoyl-CoA hydratase/isomerase family.</text>
</comment>
<dbReference type="InterPro" id="IPR001753">
    <property type="entry name" value="Enoyl-CoA_hydra/iso"/>
</dbReference>
<keyword evidence="5" id="KW-0413">Isomerase</keyword>
<keyword evidence="4" id="KW-0443">Lipid metabolism</keyword>
<evidence type="ECO:0000256" key="1">
    <source>
        <dbReference type="ARBA" id="ARBA00005005"/>
    </source>
</evidence>
<dbReference type="GO" id="GO:0006631">
    <property type="term" value="P:fatty acid metabolic process"/>
    <property type="evidence" value="ECO:0007669"/>
    <property type="project" value="UniProtKB-KW"/>
</dbReference>
<dbReference type="Gene3D" id="1.10.12.10">
    <property type="entry name" value="Lyase 2-enoyl-coa Hydratase, Chain A, domain 2"/>
    <property type="match status" value="1"/>
</dbReference>
<dbReference type="Pfam" id="PF00378">
    <property type="entry name" value="ECH_1"/>
    <property type="match status" value="1"/>
</dbReference>
<protein>
    <submittedName>
        <fullName evidence="6">Enoyl-CoA hydratase/isomerase family protein</fullName>
    </submittedName>
</protein>
<dbReference type="InterPro" id="IPR014748">
    <property type="entry name" value="Enoyl-CoA_hydra_C"/>
</dbReference>
<dbReference type="AlphaFoldDB" id="A0A9D8PS84"/>
<evidence type="ECO:0000313" key="6">
    <source>
        <dbReference type="EMBL" id="MBN1574622.1"/>
    </source>
</evidence>
<evidence type="ECO:0000256" key="4">
    <source>
        <dbReference type="ARBA" id="ARBA00023098"/>
    </source>
</evidence>
<evidence type="ECO:0000313" key="7">
    <source>
        <dbReference type="Proteomes" id="UP000809273"/>
    </source>
</evidence>
<sequence>MSENHVLGEKKGNIYYLTLNRPEKRNAITFDMLIDIAEKVESVVNDPEVRAIIVKGEGKLFSAGVDFNSLGMLVTRFMADSAAGGATIRSDIHKYQHYLNRLEAIEVPIICAIHERIFGMAVEFTLACDIRLMSDDCMWGMQELQIGVIPDLGGTARLCKQLGQQRAMEILMTGRMYDAETALKWGLVNHIFPKDQLLKEAENLAQEIAKTSPISVGAVKRIAKQGEGVNLMTQLDMEINLQSQILRSEDFKEGVQAKMERREPNWKRR</sequence>
<dbReference type="InterPro" id="IPR045002">
    <property type="entry name" value="Ech1-like"/>
</dbReference>